<feature type="compositionally biased region" description="Low complexity" evidence="1">
    <location>
        <begin position="332"/>
        <end position="345"/>
    </location>
</feature>
<name>A0A370TQF4_9HELO</name>
<feature type="compositionally biased region" description="Polar residues" evidence="1">
    <location>
        <begin position="267"/>
        <end position="283"/>
    </location>
</feature>
<feature type="compositionally biased region" description="Low complexity" evidence="1">
    <location>
        <begin position="285"/>
        <end position="297"/>
    </location>
</feature>
<gene>
    <name evidence="3" type="ORF">BP5553_05198</name>
</gene>
<protein>
    <submittedName>
        <fullName evidence="3">Regulator of G-protein signaling, RGS</fullName>
    </submittedName>
</protein>
<reference evidence="3 4" key="1">
    <citation type="journal article" date="2018" name="IMA Fungus">
        <title>IMA Genome-F 9: Draft genome sequence of Annulohypoxylon stygium, Aspergillus mulundensis, Berkeleyomyces basicola (syn. Thielaviopsis basicola), Ceratocystis smalleyi, two Cercospora beticola strains, Coleophoma cylindrospora, Fusarium fracticaudum, Phialophora cf. hyalina, and Morchella septimelata.</title>
        <authorList>
            <person name="Wingfield B.D."/>
            <person name="Bills G.F."/>
            <person name="Dong Y."/>
            <person name="Huang W."/>
            <person name="Nel W.J."/>
            <person name="Swalarsk-Parry B.S."/>
            <person name="Vaghefi N."/>
            <person name="Wilken P.M."/>
            <person name="An Z."/>
            <person name="de Beer Z.W."/>
            <person name="De Vos L."/>
            <person name="Chen L."/>
            <person name="Duong T.A."/>
            <person name="Gao Y."/>
            <person name="Hammerbacher A."/>
            <person name="Kikkert J.R."/>
            <person name="Li Y."/>
            <person name="Li H."/>
            <person name="Li K."/>
            <person name="Li Q."/>
            <person name="Liu X."/>
            <person name="Ma X."/>
            <person name="Naidoo K."/>
            <person name="Pethybridge S.J."/>
            <person name="Sun J."/>
            <person name="Steenkamp E.T."/>
            <person name="van der Nest M.A."/>
            <person name="van Wyk S."/>
            <person name="Wingfield M.J."/>
            <person name="Xiong C."/>
            <person name="Yue Q."/>
            <person name="Zhang X."/>
        </authorList>
    </citation>
    <scope>NUCLEOTIDE SEQUENCE [LARGE SCALE GENOMIC DNA]</scope>
    <source>
        <strain evidence="3 4">BP 5553</strain>
    </source>
</reference>
<dbReference type="CDD" id="cd07440">
    <property type="entry name" value="RGS"/>
    <property type="match status" value="1"/>
</dbReference>
<evidence type="ECO:0000313" key="4">
    <source>
        <dbReference type="Proteomes" id="UP000254866"/>
    </source>
</evidence>
<feature type="compositionally biased region" description="Low complexity" evidence="1">
    <location>
        <begin position="368"/>
        <end position="379"/>
    </location>
</feature>
<dbReference type="InterPro" id="IPR044926">
    <property type="entry name" value="RGS_subdomain_2"/>
</dbReference>
<dbReference type="Pfam" id="PF00615">
    <property type="entry name" value="RGS"/>
    <property type="match status" value="1"/>
</dbReference>
<comment type="caution">
    <text evidence="3">The sequence shown here is derived from an EMBL/GenBank/DDBJ whole genome shotgun (WGS) entry which is preliminary data.</text>
</comment>
<keyword evidence="4" id="KW-1185">Reference proteome</keyword>
<dbReference type="RefSeq" id="XP_031870421.1">
    <property type="nucleotide sequence ID" value="XM_032013821.1"/>
</dbReference>
<evidence type="ECO:0000256" key="1">
    <source>
        <dbReference type="SAM" id="MobiDB-lite"/>
    </source>
</evidence>
<sequence length="395" mass="42800">MQRVKHRKPPSLHLHTSSRESSPRSSSAISDWDADDEGFMSSGDCLPSRPLSLVIPPGFCHRRPTLQDVLSNSAPQPFTLSAFMAYLSQKRCLETLEFTIDAKKYTELYREITTRDPTSPRSPQSPDHEYVRMLWIKLLDAYIVPNGPREVNLPSHVRDRLVSLPCSSTPPDPAALDEAVKIIYELMDESVLVPFLNSVAPARPADATPYPWASDDSNMDTQMTGTLEEWSMSPKSRRQRHDSPPIGDTGSDTASDSGASPRLSQPPHLSTSLIRGSHTSAHLNPSPGASSAESPEGLTDDSTESLTPSATGKEPMTPPSTPPTSHVAFAETSPGTSPNTNTNLNQNEGSSAWKKMGAKFGFKRSRSAHSSTSSIRSNSPYHAGRATSPANGNGL</sequence>
<accession>A0A370TQF4</accession>
<organism evidence="3 4">
    <name type="scientific">Venustampulla echinocandica</name>
    <dbReference type="NCBI Taxonomy" id="2656787"/>
    <lineage>
        <taxon>Eukaryota</taxon>
        <taxon>Fungi</taxon>
        <taxon>Dikarya</taxon>
        <taxon>Ascomycota</taxon>
        <taxon>Pezizomycotina</taxon>
        <taxon>Leotiomycetes</taxon>
        <taxon>Helotiales</taxon>
        <taxon>Pleuroascaceae</taxon>
        <taxon>Venustampulla</taxon>
    </lineage>
</organism>
<dbReference type="PROSITE" id="PS50132">
    <property type="entry name" value="RGS"/>
    <property type="match status" value="1"/>
</dbReference>
<feature type="domain" description="RGS" evidence="2">
    <location>
        <begin position="69"/>
        <end position="198"/>
    </location>
</feature>
<dbReference type="GeneID" id="43598047"/>
<dbReference type="AlphaFoldDB" id="A0A370TQF4"/>
<dbReference type="InterPro" id="IPR036305">
    <property type="entry name" value="RGS_sf"/>
</dbReference>
<dbReference type="SMART" id="SM00315">
    <property type="entry name" value="RGS"/>
    <property type="match status" value="1"/>
</dbReference>
<evidence type="ECO:0000313" key="3">
    <source>
        <dbReference type="EMBL" id="RDL37765.1"/>
    </source>
</evidence>
<dbReference type="PANTHER" id="PTHR10845">
    <property type="entry name" value="REGULATOR OF G PROTEIN SIGNALING"/>
    <property type="match status" value="1"/>
</dbReference>
<proteinExistence type="predicted"/>
<dbReference type="InterPro" id="IPR016137">
    <property type="entry name" value="RGS"/>
</dbReference>
<feature type="region of interest" description="Disordered" evidence="1">
    <location>
        <begin position="228"/>
        <end position="395"/>
    </location>
</feature>
<dbReference type="EMBL" id="NPIC01000003">
    <property type="protein sequence ID" value="RDL37765.1"/>
    <property type="molecule type" value="Genomic_DNA"/>
</dbReference>
<dbReference type="OrthoDB" id="10266999at2759"/>
<feature type="region of interest" description="Disordered" evidence="1">
    <location>
        <begin position="1"/>
        <end position="33"/>
    </location>
</feature>
<dbReference type="SUPFAM" id="SSF48097">
    <property type="entry name" value="Regulator of G-protein signaling, RGS"/>
    <property type="match status" value="1"/>
</dbReference>
<dbReference type="Proteomes" id="UP000254866">
    <property type="component" value="Unassembled WGS sequence"/>
</dbReference>
<dbReference type="PANTHER" id="PTHR10845:SF267">
    <property type="entry name" value="REGULATOR OF G PROTEIN SIGNALING DOMAIN PROTEIN (AFU_ORTHOLOGUE AFUA_6G06860)"/>
    <property type="match status" value="1"/>
</dbReference>
<dbReference type="Gene3D" id="1.10.167.10">
    <property type="entry name" value="Regulator of G-protein Signalling 4, domain 2"/>
    <property type="match status" value="1"/>
</dbReference>
<feature type="compositionally biased region" description="Basic residues" evidence="1">
    <location>
        <begin position="1"/>
        <end position="10"/>
    </location>
</feature>
<evidence type="ECO:0000259" key="2">
    <source>
        <dbReference type="PROSITE" id="PS50132"/>
    </source>
</evidence>